<feature type="transmembrane region" description="Helical" evidence="1">
    <location>
        <begin position="131"/>
        <end position="152"/>
    </location>
</feature>
<dbReference type="STRING" id="885272.JonanDRAFT_1562"/>
<reference evidence="3 4" key="1">
    <citation type="submission" date="2011-11" db="EMBL/GenBank/DDBJ databases">
        <title>The Noncontiguous Finished genome of Jonquetella anthropi DSM 22815.</title>
        <authorList>
            <consortium name="US DOE Joint Genome Institute (JGI-PGF)"/>
            <person name="Lucas S."/>
            <person name="Copeland A."/>
            <person name="Lapidus A."/>
            <person name="Glavina del Rio T."/>
            <person name="Dalin E."/>
            <person name="Tice H."/>
            <person name="Bruce D."/>
            <person name="Goodwin L."/>
            <person name="Pitluck S."/>
            <person name="Peters L."/>
            <person name="Mikhailova N."/>
            <person name="Held B."/>
            <person name="Kyrpides N."/>
            <person name="Mavromatis K."/>
            <person name="Ivanova N."/>
            <person name="Markowitz V."/>
            <person name="Cheng J.-F."/>
            <person name="Hugenholtz P."/>
            <person name="Woyke T."/>
            <person name="Wu D."/>
            <person name="Gronow S."/>
            <person name="Wellnitz S."/>
            <person name="Brambilla E."/>
            <person name="Klenk H.-P."/>
            <person name="Eisen J.A."/>
        </authorList>
    </citation>
    <scope>NUCLEOTIDE SEQUENCE [LARGE SCALE GENOMIC DNA]</scope>
    <source>
        <strain evidence="3 4">DSM 22815</strain>
    </source>
</reference>
<gene>
    <name evidence="3" type="ORF">JonanDRAFT_1562</name>
</gene>
<evidence type="ECO:0000256" key="1">
    <source>
        <dbReference type="SAM" id="Phobius"/>
    </source>
</evidence>
<dbReference type="EMBL" id="CM001376">
    <property type="protein sequence ID" value="EHM13921.1"/>
    <property type="molecule type" value="Genomic_DNA"/>
</dbReference>
<proteinExistence type="predicted"/>
<evidence type="ECO:0008006" key="5">
    <source>
        <dbReference type="Google" id="ProtNLM"/>
    </source>
</evidence>
<keyword evidence="4" id="KW-1185">Reference proteome</keyword>
<keyword evidence="1" id="KW-0472">Membrane</keyword>
<feature type="chain" id="PRO_5003540810" description="Nickel transport protein" evidence="2">
    <location>
        <begin position="23"/>
        <end position="159"/>
    </location>
</feature>
<feature type="signal peptide" evidence="2">
    <location>
        <begin position="1"/>
        <end position="22"/>
    </location>
</feature>
<organism evidence="3 4">
    <name type="scientific">Jonquetella anthropi DSM 22815</name>
    <dbReference type="NCBI Taxonomy" id="885272"/>
    <lineage>
        <taxon>Bacteria</taxon>
        <taxon>Thermotogati</taxon>
        <taxon>Synergistota</taxon>
        <taxon>Synergistia</taxon>
        <taxon>Synergistales</taxon>
        <taxon>Dethiosulfovibrionaceae</taxon>
        <taxon>Jonquetella</taxon>
    </lineage>
</organism>
<accession>H0UJF4</accession>
<keyword evidence="1" id="KW-0812">Transmembrane</keyword>
<keyword evidence="1" id="KW-1133">Transmembrane helix</keyword>
<dbReference type="RefSeq" id="WP_008519803.1">
    <property type="nucleotide sequence ID" value="NZ_CM001376.1"/>
</dbReference>
<evidence type="ECO:0000313" key="4">
    <source>
        <dbReference type="Proteomes" id="UP000003806"/>
    </source>
</evidence>
<evidence type="ECO:0000313" key="3">
    <source>
        <dbReference type="EMBL" id="EHM13921.1"/>
    </source>
</evidence>
<dbReference type="OrthoDB" id="9815598at2"/>
<dbReference type="Proteomes" id="UP000003806">
    <property type="component" value="Chromosome"/>
</dbReference>
<dbReference type="AlphaFoldDB" id="H0UJF4"/>
<dbReference type="HOGENOM" id="CLU_105325_1_1_0"/>
<protein>
    <recommendedName>
        <fullName evidence="5">Nickel transport protein</fullName>
    </recommendedName>
</protein>
<keyword evidence="2" id="KW-0732">Signal</keyword>
<sequence length="159" mass="16483">MKFLSAAAVALCLSAGATAALAHGVGVRVSSDKPVALEFYYSTGETMSYAETQVFSPADPKTPYQEGSTDDMGHFAFVPNADGDWKVVVSQEGHRAEGHVNVKMSELNSGAASAAPAPQVSGSSMPSGAELARNAVLGVSLLFNIGVAVVLIRRRRKAA</sequence>
<dbReference type="eggNOG" id="COG5266">
    <property type="taxonomic scope" value="Bacteria"/>
</dbReference>
<evidence type="ECO:0000256" key="2">
    <source>
        <dbReference type="SAM" id="SignalP"/>
    </source>
</evidence>
<name>H0UJF4_9BACT</name>